<dbReference type="GO" id="GO:0015074">
    <property type="term" value="P:DNA integration"/>
    <property type="evidence" value="ECO:0007669"/>
    <property type="project" value="InterPro"/>
</dbReference>
<dbReference type="GO" id="GO:0003676">
    <property type="term" value="F:nucleic acid binding"/>
    <property type="evidence" value="ECO:0007669"/>
    <property type="project" value="InterPro"/>
</dbReference>
<dbReference type="InterPro" id="IPR001584">
    <property type="entry name" value="Integrase_cat-core"/>
</dbReference>
<dbReference type="SUPFAM" id="SSF53098">
    <property type="entry name" value="Ribonuclease H-like"/>
    <property type="match status" value="1"/>
</dbReference>
<dbReference type="Gene3D" id="3.30.420.10">
    <property type="entry name" value="Ribonuclease H-like superfamily/Ribonuclease H"/>
    <property type="match status" value="1"/>
</dbReference>
<dbReference type="InterPro" id="IPR050900">
    <property type="entry name" value="Transposase_IS3/IS150/IS904"/>
</dbReference>
<dbReference type="InterPro" id="IPR012337">
    <property type="entry name" value="RNaseH-like_sf"/>
</dbReference>
<dbReference type="InterPro" id="IPR025948">
    <property type="entry name" value="HTH-like_dom"/>
</dbReference>
<keyword evidence="4" id="KW-1185">Reference proteome</keyword>
<dbReference type="AlphaFoldDB" id="B0C708"/>
<sequence length="284" mass="33530">MRQLQQDYSIRQICQVLNYPRSQVYYHARGQPDESELKAAIAGVAGAYPTYGYRRITAQLQRQGYCVNHKRVARLMRQIGIMAKTKVKRKRTTNSEHSFPRYGNRVLNLSIDHPEQVWVADITYIRLQQEFVYLAVVMDVFTRAIRGWHLSRHIDQQLTLRALNKALERATPEIHHSDQGVQYAAAAYMQLLQQHQVQISMAEVGQAWQNGYAERLMRTIKEEEVDLSDYRNFTEAYEHIEQFLEDVYMHKRIHSSLGYLTPCEYEQQWRQQNNHYCMNKEDSA</sequence>
<dbReference type="Pfam" id="PF00665">
    <property type="entry name" value="rve"/>
    <property type="match status" value="1"/>
</dbReference>
<name>B0C708_ACAM1</name>
<dbReference type="PANTHER" id="PTHR46889">
    <property type="entry name" value="TRANSPOSASE INSF FOR INSERTION SEQUENCE IS3B-RELATED"/>
    <property type="match status" value="1"/>
</dbReference>
<evidence type="ECO:0000313" key="4">
    <source>
        <dbReference type="Proteomes" id="UP000000268"/>
    </source>
</evidence>
<dbReference type="InterPro" id="IPR048020">
    <property type="entry name" value="Transpos_IS3"/>
</dbReference>
<dbReference type="Pfam" id="PF13276">
    <property type="entry name" value="HTH_21"/>
    <property type="match status" value="1"/>
</dbReference>
<proteinExistence type="predicted"/>
<protein>
    <submittedName>
        <fullName evidence="3">Integrase, catalytic region</fullName>
    </submittedName>
</protein>
<dbReference type="EMBL" id="CP000828">
    <property type="protein sequence ID" value="ABW28847.1"/>
    <property type="molecule type" value="Genomic_DNA"/>
</dbReference>
<reference evidence="3 4" key="1">
    <citation type="journal article" date="2008" name="Proc. Natl. Acad. Sci. U.S.A.">
        <title>Niche adaptation and genome expansion in the chlorophyll d-producing cyanobacterium Acaryochloris marina.</title>
        <authorList>
            <person name="Swingley W.D."/>
            <person name="Chen M."/>
            <person name="Cheung P.C."/>
            <person name="Conrad A.L."/>
            <person name="Dejesa L.C."/>
            <person name="Hao J."/>
            <person name="Honchak B.M."/>
            <person name="Karbach L.E."/>
            <person name="Kurdoglu A."/>
            <person name="Lahiri S."/>
            <person name="Mastrian S.D."/>
            <person name="Miyashita H."/>
            <person name="Page L."/>
            <person name="Ramakrishna P."/>
            <person name="Satoh S."/>
            <person name="Sattley W.M."/>
            <person name="Shimada Y."/>
            <person name="Taylor H.L."/>
            <person name="Tomo T."/>
            <person name="Tsuchiya T."/>
            <person name="Wang Z.T."/>
            <person name="Raymond J."/>
            <person name="Mimuro M."/>
            <person name="Blankenship R.E."/>
            <person name="Touchman J.W."/>
        </authorList>
    </citation>
    <scope>NUCLEOTIDE SEQUENCE [LARGE SCALE GENOMIC DNA]</scope>
    <source>
        <strain evidence="4">MBIC 11017</strain>
    </source>
</reference>
<dbReference type="PROSITE" id="PS50994">
    <property type="entry name" value="INTEGRASE"/>
    <property type="match status" value="1"/>
</dbReference>
<dbReference type="eggNOG" id="COG2801">
    <property type="taxonomic scope" value="Bacteria"/>
</dbReference>
<dbReference type="HOGENOM" id="CLU_027402_4_2_3"/>
<comment type="function">
    <text evidence="1">Involved in the transposition of the insertion sequence.</text>
</comment>
<evidence type="ECO:0000259" key="2">
    <source>
        <dbReference type="PROSITE" id="PS50994"/>
    </source>
</evidence>
<gene>
    <name evidence="3" type="ordered locus">AM1_3862</name>
</gene>
<accession>B0C708</accession>
<evidence type="ECO:0000313" key="3">
    <source>
        <dbReference type="EMBL" id="ABW28847.1"/>
    </source>
</evidence>
<organism evidence="3 4">
    <name type="scientific">Acaryochloris marina (strain MBIC 11017)</name>
    <dbReference type="NCBI Taxonomy" id="329726"/>
    <lineage>
        <taxon>Bacteria</taxon>
        <taxon>Bacillati</taxon>
        <taxon>Cyanobacteriota</taxon>
        <taxon>Cyanophyceae</taxon>
        <taxon>Acaryochloridales</taxon>
        <taxon>Acaryochloridaceae</taxon>
        <taxon>Acaryochloris</taxon>
    </lineage>
</organism>
<feature type="domain" description="Integrase catalytic" evidence="2">
    <location>
        <begin position="110"/>
        <end position="270"/>
    </location>
</feature>
<dbReference type="PANTHER" id="PTHR46889:SF7">
    <property type="entry name" value="TRANSPOSASE FOR INSERTION SEQUENCE ELEMENT IS904"/>
    <property type="match status" value="1"/>
</dbReference>
<dbReference type="NCBIfam" id="NF033516">
    <property type="entry name" value="transpos_IS3"/>
    <property type="match status" value="1"/>
</dbReference>
<dbReference type="Proteomes" id="UP000000268">
    <property type="component" value="Chromosome"/>
</dbReference>
<evidence type="ECO:0000256" key="1">
    <source>
        <dbReference type="ARBA" id="ARBA00002286"/>
    </source>
</evidence>
<dbReference type="InterPro" id="IPR036397">
    <property type="entry name" value="RNaseH_sf"/>
</dbReference>
<dbReference type="STRING" id="329726.AM1_3862"/>
<dbReference type="KEGG" id="amr:AM1_3862"/>